<keyword evidence="5" id="KW-1185">Reference proteome</keyword>
<feature type="domain" description="FAD dependent oxidoreductase" evidence="3">
    <location>
        <begin position="27"/>
        <end position="148"/>
    </location>
</feature>
<protein>
    <submittedName>
        <fullName evidence="4">FAD-dependent oxidoreductase</fullName>
    </submittedName>
</protein>
<evidence type="ECO:0000256" key="2">
    <source>
        <dbReference type="SAM" id="MobiDB-lite"/>
    </source>
</evidence>
<dbReference type="Gene3D" id="3.30.9.10">
    <property type="entry name" value="D-Amino Acid Oxidase, subunit A, domain 2"/>
    <property type="match status" value="1"/>
</dbReference>
<sequence>MKATPRWLGTTAPFEEAEAGPVEGSVDLAVIGGGRTGPFAALAQGGASGAVLETGKVVGQTSDRNGGHVNNGSAHILSALTDSLGRDHARRIDRAVEDAVDTVERIAREENIACDVRRSGKIRLAAKPDHYEEIARGFGLLRCEPGPESSARSRPSPGNRRCRPAARSPSCPGRPPGSAGTPSVSAPAVPGGQYEPHP</sequence>
<feature type="compositionally biased region" description="Low complexity" evidence="2">
    <location>
        <begin position="165"/>
        <end position="180"/>
    </location>
</feature>
<comment type="caution">
    <text evidence="4">The sequence shown here is derived from an EMBL/GenBank/DDBJ whole genome shotgun (WGS) entry which is preliminary data.</text>
</comment>
<evidence type="ECO:0000313" key="5">
    <source>
        <dbReference type="Proteomes" id="UP001589789"/>
    </source>
</evidence>
<dbReference type="Pfam" id="PF01266">
    <property type="entry name" value="DAO"/>
    <property type="match status" value="1"/>
</dbReference>
<feature type="region of interest" description="Disordered" evidence="2">
    <location>
        <begin position="144"/>
        <end position="198"/>
    </location>
</feature>
<dbReference type="EMBL" id="JBHLVZ010000011">
    <property type="protein sequence ID" value="MFC0385688.1"/>
    <property type="molecule type" value="Genomic_DNA"/>
</dbReference>
<dbReference type="Gene3D" id="3.50.50.60">
    <property type="entry name" value="FAD/NAD(P)-binding domain"/>
    <property type="match status" value="1"/>
</dbReference>
<dbReference type="RefSeq" id="WP_377049836.1">
    <property type="nucleotide sequence ID" value="NZ_JBHLVZ010000011.1"/>
</dbReference>
<reference evidence="4 5" key="1">
    <citation type="submission" date="2024-09" db="EMBL/GenBank/DDBJ databases">
        <authorList>
            <person name="Sun Q."/>
            <person name="Mori K."/>
        </authorList>
    </citation>
    <scope>NUCLEOTIDE SEQUENCE [LARGE SCALE GENOMIC DNA]</scope>
    <source>
        <strain evidence="4 5">CCM 7468</strain>
    </source>
</reference>
<evidence type="ECO:0000313" key="4">
    <source>
        <dbReference type="EMBL" id="MFC0385688.1"/>
    </source>
</evidence>
<dbReference type="SUPFAM" id="SSF51905">
    <property type="entry name" value="FAD/NAD(P)-binding domain"/>
    <property type="match status" value="1"/>
</dbReference>
<organism evidence="4 5">
    <name type="scientific">Muricoccus vinaceus</name>
    <dbReference type="NCBI Taxonomy" id="424704"/>
    <lineage>
        <taxon>Bacteria</taxon>
        <taxon>Pseudomonadati</taxon>
        <taxon>Pseudomonadota</taxon>
        <taxon>Alphaproteobacteria</taxon>
        <taxon>Acetobacterales</taxon>
        <taxon>Roseomonadaceae</taxon>
        <taxon>Muricoccus</taxon>
    </lineage>
</organism>
<dbReference type="InterPro" id="IPR006076">
    <property type="entry name" value="FAD-dep_OxRdtase"/>
</dbReference>
<evidence type="ECO:0000256" key="1">
    <source>
        <dbReference type="ARBA" id="ARBA00023002"/>
    </source>
</evidence>
<dbReference type="Proteomes" id="UP001589789">
    <property type="component" value="Unassembled WGS sequence"/>
</dbReference>
<keyword evidence="1" id="KW-0560">Oxidoreductase</keyword>
<gene>
    <name evidence="4" type="ORF">ACFFIC_08975</name>
</gene>
<evidence type="ECO:0000259" key="3">
    <source>
        <dbReference type="Pfam" id="PF01266"/>
    </source>
</evidence>
<accession>A0ABV6IQ01</accession>
<name>A0ABV6IQ01_9PROT</name>
<proteinExistence type="predicted"/>
<dbReference type="InterPro" id="IPR036188">
    <property type="entry name" value="FAD/NAD-bd_sf"/>
</dbReference>